<dbReference type="GO" id="GO:0010468">
    <property type="term" value="P:regulation of gene expression"/>
    <property type="evidence" value="ECO:0007669"/>
    <property type="project" value="InterPro"/>
</dbReference>
<dbReference type="RefSeq" id="WP_134212474.1">
    <property type="nucleotide sequence ID" value="NZ_QFFZ01000004.1"/>
</dbReference>
<feature type="transmembrane region" description="Helical" evidence="1">
    <location>
        <begin position="265"/>
        <end position="287"/>
    </location>
</feature>
<dbReference type="PANTHER" id="PTHR38457">
    <property type="entry name" value="REGULATOR ABRB-RELATED"/>
    <property type="match status" value="1"/>
</dbReference>
<proteinExistence type="predicted"/>
<sequence length="352" mass="37948">MLLQIVETILVSLTGGLLFRLLHLPLPWMLGSLTAVMLWRLAAGRNLLWPVKIRNCGLVILGYLMGSSFTIGTSLQIIKQLPAMLLATSSIILFSLVIGYITSRRTGISLATGIIGSVPGGLTQMVVLSEEIPGTDLTVVTFMQTLRLLSSVFIVPFLVIHGLSGNAQQAIAATMPSVNNTVIQPHWNQLLFAFVAITAAWVAVKTRMPTPFLLGPLLGSAILVLIGFKAPYTPPFFVFISQLSIGAYLGLSINPTSLENWKKLLPYILGGSIAVVFFSLGIGLLLTRLHSLDLISAFLGTAPGGTTEMGLTAVLVGADVSLVTAYQMFRLLFILFIMPILLRWRFKGVAAK</sequence>
<feature type="transmembrane region" description="Helical" evidence="1">
    <location>
        <begin position="83"/>
        <end position="101"/>
    </location>
</feature>
<dbReference type="NCBIfam" id="TIGR03082">
    <property type="entry name" value="Gneg_AbrB_dup"/>
    <property type="match status" value="2"/>
</dbReference>
<dbReference type="AlphaFoldDB" id="A0A4Y7RXD4"/>
<feature type="transmembrane region" description="Helical" evidence="1">
    <location>
        <begin position="294"/>
        <end position="318"/>
    </location>
</feature>
<dbReference type="EMBL" id="QFFZ01000004">
    <property type="protein sequence ID" value="TEB12947.1"/>
    <property type="molecule type" value="Genomic_DNA"/>
</dbReference>
<keyword evidence="1" id="KW-0472">Membrane</keyword>
<feature type="transmembrane region" description="Helical" evidence="1">
    <location>
        <begin position="187"/>
        <end position="204"/>
    </location>
</feature>
<protein>
    <recommendedName>
        <fullName evidence="4">Ammonia monooxygenase</fullName>
    </recommendedName>
</protein>
<comment type="caution">
    <text evidence="2">The sequence shown here is derived from an EMBL/GenBank/DDBJ whole genome shotgun (WGS) entry which is preliminary data.</text>
</comment>
<keyword evidence="1" id="KW-0812">Transmembrane</keyword>
<gene>
    <name evidence="2" type="ORF">Pmgp_00585</name>
</gene>
<feature type="transmembrane region" description="Helical" evidence="1">
    <location>
        <begin position="324"/>
        <end position="342"/>
    </location>
</feature>
<feature type="transmembrane region" description="Helical" evidence="1">
    <location>
        <begin position="210"/>
        <end position="228"/>
    </location>
</feature>
<feature type="transmembrane region" description="Helical" evidence="1">
    <location>
        <begin position="108"/>
        <end position="128"/>
    </location>
</feature>
<evidence type="ECO:0000256" key="1">
    <source>
        <dbReference type="SAM" id="Phobius"/>
    </source>
</evidence>
<feature type="transmembrane region" description="Helical" evidence="1">
    <location>
        <begin position="26"/>
        <end position="43"/>
    </location>
</feature>
<reference evidence="2 3" key="1">
    <citation type="journal article" date="2018" name="Environ. Microbiol.">
        <title>Novel energy conservation strategies and behaviour of Pelotomaculum schinkii driving syntrophic propionate catabolism.</title>
        <authorList>
            <person name="Hidalgo-Ahumada C.A.P."/>
            <person name="Nobu M.K."/>
            <person name="Narihiro T."/>
            <person name="Tamaki H."/>
            <person name="Liu W.T."/>
            <person name="Kamagata Y."/>
            <person name="Stams A.J.M."/>
            <person name="Imachi H."/>
            <person name="Sousa D.Z."/>
        </authorList>
    </citation>
    <scope>NUCLEOTIDE SEQUENCE [LARGE SCALE GENOMIC DNA]</scope>
    <source>
        <strain evidence="2 3">MGP</strain>
    </source>
</reference>
<dbReference type="Pfam" id="PF05145">
    <property type="entry name" value="AbrB"/>
    <property type="match status" value="1"/>
</dbReference>
<evidence type="ECO:0000313" key="3">
    <source>
        <dbReference type="Proteomes" id="UP000297597"/>
    </source>
</evidence>
<feature type="transmembrane region" description="Helical" evidence="1">
    <location>
        <begin position="148"/>
        <end position="167"/>
    </location>
</feature>
<evidence type="ECO:0000313" key="2">
    <source>
        <dbReference type="EMBL" id="TEB12947.1"/>
    </source>
</evidence>
<feature type="transmembrane region" description="Helical" evidence="1">
    <location>
        <begin position="55"/>
        <end position="77"/>
    </location>
</feature>
<accession>A0A4Y7RXD4</accession>
<dbReference type="OrthoDB" id="5460360at2"/>
<feature type="transmembrane region" description="Helical" evidence="1">
    <location>
        <begin position="235"/>
        <end position="253"/>
    </location>
</feature>
<organism evidence="2 3">
    <name type="scientific">Pelotomaculum propionicicum</name>
    <dbReference type="NCBI Taxonomy" id="258475"/>
    <lineage>
        <taxon>Bacteria</taxon>
        <taxon>Bacillati</taxon>
        <taxon>Bacillota</taxon>
        <taxon>Clostridia</taxon>
        <taxon>Eubacteriales</taxon>
        <taxon>Desulfotomaculaceae</taxon>
        <taxon>Pelotomaculum</taxon>
    </lineage>
</organism>
<dbReference type="InterPro" id="IPR007820">
    <property type="entry name" value="AbrB_fam"/>
</dbReference>
<name>A0A4Y7RXD4_9FIRM</name>
<dbReference type="PANTHER" id="PTHR38457:SF1">
    <property type="entry name" value="REGULATOR ABRB-RELATED"/>
    <property type="match status" value="1"/>
</dbReference>
<keyword evidence="1" id="KW-1133">Transmembrane helix</keyword>
<dbReference type="GO" id="GO:0016020">
    <property type="term" value="C:membrane"/>
    <property type="evidence" value="ECO:0007669"/>
    <property type="project" value="InterPro"/>
</dbReference>
<keyword evidence="3" id="KW-1185">Reference proteome</keyword>
<evidence type="ECO:0008006" key="4">
    <source>
        <dbReference type="Google" id="ProtNLM"/>
    </source>
</evidence>
<dbReference type="InterPro" id="IPR017516">
    <property type="entry name" value="AbrB_dup"/>
</dbReference>
<dbReference type="Proteomes" id="UP000297597">
    <property type="component" value="Unassembled WGS sequence"/>
</dbReference>
<dbReference type="PIRSF" id="PIRSF038991">
    <property type="entry name" value="Protein_AbrB"/>
    <property type="match status" value="1"/>
</dbReference>